<dbReference type="GO" id="GO:0005737">
    <property type="term" value="C:cytoplasm"/>
    <property type="evidence" value="ECO:0007669"/>
    <property type="project" value="TreeGrafter"/>
</dbReference>
<proteinExistence type="predicted"/>
<dbReference type="SMART" id="SM00855">
    <property type="entry name" value="PGAM"/>
    <property type="match status" value="1"/>
</dbReference>
<dbReference type="PANTHER" id="PTHR48100">
    <property type="entry name" value="BROAD-SPECIFICITY PHOSPHATASE YOR283W-RELATED"/>
    <property type="match status" value="1"/>
</dbReference>
<sequence>MESNVQQDPFLIHRQHAAELFLIRHGDAIPEADEIIPSGVYDNLPLSKIGRQQAQALAKRLKDGHFDAAYSSPLRRCQETGAPLLAELGLQATIVEQLKEIRLDDLVPIPEIPEGADLAMLTQALHERQDKIVRIAGASGNWDAFAHSESSKAFRQRVVQALDEIASHHLGQRVLVFAHGGIINAYVAEVLGLEKEFFFPCANTSLTLVRASGDTRVLYIMNDIAHLSIPSAQNS</sequence>
<evidence type="ECO:0000313" key="3">
    <source>
        <dbReference type="Proteomes" id="UP000004508"/>
    </source>
</evidence>
<dbReference type="Gene3D" id="3.40.50.1240">
    <property type="entry name" value="Phosphoglycerate mutase-like"/>
    <property type="match status" value="1"/>
</dbReference>
<dbReference type="eggNOG" id="COG0406">
    <property type="taxonomic scope" value="Bacteria"/>
</dbReference>
<accession>D6TM11</accession>
<dbReference type="InterPro" id="IPR013078">
    <property type="entry name" value="His_Pase_superF_clade-1"/>
</dbReference>
<gene>
    <name evidence="2" type="ORF">Krac_8126</name>
</gene>
<reference evidence="2 3" key="1">
    <citation type="journal article" date="2011" name="Stand. Genomic Sci.">
        <title>Non-contiguous finished genome sequence and contextual data of the filamentous soil bacterium Ktedonobacter racemifer type strain (SOSP1-21).</title>
        <authorList>
            <person name="Chang Y.J."/>
            <person name="Land M."/>
            <person name="Hauser L."/>
            <person name="Chertkov O."/>
            <person name="Del Rio T.G."/>
            <person name="Nolan M."/>
            <person name="Copeland A."/>
            <person name="Tice H."/>
            <person name="Cheng J.F."/>
            <person name="Lucas S."/>
            <person name="Han C."/>
            <person name="Goodwin L."/>
            <person name="Pitluck S."/>
            <person name="Ivanova N."/>
            <person name="Ovchinikova G."/>
            <person name="Pati A."/>
            <person name="Chen A."/>
            <person name="Palaniappan K."/>
            <person name="Mavromatis K."/>
            <person name="Liolios K."/>
            <person name="Brettin T."/>
            <person name="Fiebig A."/>
            <person name="Rohde M."/>
            <person name="Abt B."/>
            <person name="Goker M."/>
            <person name="Detter J.C."/>
            <person name="Woyke T."/>
            <person name="Bristow J."/>
            <person name="Eisen J.A."/>
            <person name="Markowitz V."/>
            <person name="Hugenholtz P."/>
            <person name="Kyrpides N.C."/>
            <person name="Klenk H.P."/>
            <person name="Lapidus A."/>
        </authorList>
    </citation>
    <scope>NUCLEOTIDE SEQUENCE [LARGE SCALE GENOMIC DNA]</scope>
    <source>
        <strain evidence="3">DSM 44963</strain>
    </source>
</reference>
<dbReference type="InterPro" id="IPR050275">
    <property type="entry name" value="PGM_Phosphatase"/>
</dbReference>
<dbReference type="PANTHER" id="PTHR48100:SF1">
    <property type="entry name" value="HISTIDINE PHOSPHATASE FAMILY PROTEIN-RELATED"/>
    <property type="match status" value="1"/>
</dbReference>
<protein>
    <submittedName>
        <fullName evidence="2">Phosphoglycerate mutase</fullName>
    </submittedName>
</protein>
<dbReference type="RefSeq" id="WP_007911423.1">
    <property type="nucleotide sequence ID" value="NZ_ADVG01000002.1"/>
</dbReference>
<name>D6TM11_KTERA</name>
<dbReference type="CDD" id="cd07067">
    <property type="entry name" value="HP_PGM_like"/>
    <property type="match status" value="1"/>
</dbReference>
<dbReference type="EMBL" id="ADVG01000002">
    <property type="protein sequence ID" value="EFH86811.1"/>
    <property type="molecule type" value="Genomic_DNA"/>
</dbReference>
<comment type="caution">
    <text evidence="2">The sequence shown here is derived from an EMBL/GenBank/DDBJ whole genome shotgun (WGS) entry which is preliminary data.</text>
</comment>
<evidence type="ECO:0000256" key="1">
    <source>
        <dbReference type="PIRSR" id="PIRSR613078-2"/>
    </source>
</evidence>
<dbReference type="InParanoid" id="D6TM11"/>
<dbReference type="STRING" id="485913.Krac_8126"/>
<dbReference type="AlphaFoldDB" id="D6TM11"/>
<dbReference type="Pfam" id="PF00300">
    <property type="entry name" value="His_Phos_1"/>
    <property type="match status" value="1"/>
</dbReference>
<organism evidence="2 3">
    <name type="scientific">Ktedonobacter racemifer DSM 44963</name>
    <dbReference type="NCBI Taxonomy" id="485913"/>
    <lineage>
        <taxon>Bacteria</taxon>
        <taxon>Bacillati</taxon>
        <taxon>Chloroflexota</taxon>
        <taxon>Ktedonobacteria</taxon>
        <taxon>Ktedonobacterales</taxon>
        <taxon>Ktedonobacteraceae</taxon>
        <taxon>Ktedonobacter</taxon>
    </lineage>
</organism>
<dbReference type="SUPFAM" id="SSF53254">
    <property type="entry name" value="Phosphoglycerate mutase-like"/>
    <property type="match status" value="1"/>
</dbReference>
<dbReference type="OrthoDB" id="9781415at2"/>
<dbReference type="GO" id="GO:0016791">
    <property type="term" value="F:phosphatase activity"/>
    <property type="evidence" value="ECO:0007669"/>
    <property type="project" value="TreeGrafter"/>
</dbReference>
<dbReference type="Proteomes" id="UP000004508">
    <property type="component" value="Unassembled WGS sequence"/>
</dbReference>
<keyword evidence="3" id="KW-1185">Reference proteome</keyword>
<dbReference type="InterPro" id="IPR029033">
    <property type="entry name" value="His_PPase_superfam"/>
</dbReference>
<evidence type="ECO:0000313" key="2">
    <source>
        <dbReference type="EMBL" id="EFH86811.1"/>
    </source>
</evidence>
<feature type="binding site" evidence="1">
    <location>
        <position position="76"/>
    </location>
    <ligand>
        <name>substrate</name>
    </ligand>
</feature>